<organism evidence="3 4">
    <name type="scientific">Raphidocelis subcapitata</name>
    <dbReference type="NCBI Taxonomy" id="307507"/>
    <lineage>
        <taxon>Eukaryota</taxon>
        <taxon>Viridiplantae</taxon>
        <taxon>Chlorophyta</taxon>
        <taxon>core chlorophytes</taxon>
        <taxon>Chlorophyceae</taxon>
        <taxon>CS clade</taxon>
        <taxon>Sphaeropleales</taxon>
        <taxon>Selenastraceae</taxon>
        <taxon>Raphidocelis</taxon>
    </lineage>
</organism>
<comment type="caution">
    <text evidence="3">The sequence shown here is derived from an EMBL/GenBank/DDBJ whole genome shotgun (WGS) entry which is preliminary data.</text>
</comment>
<comment type="similarity">
    <text evidence="1">Belongs to the BolA/IbaG family.</text>
</comment>
<dbReference type="GO" id="GO:0051537">
    <property type="term" value="F:2 iron, 2 sulfur cluster binding"/>
    <property type="evidence" value="ECO:0007669"/>
    <property type="project" value="InterPro"/>
</dbReference>
<evidence type="ECO:0000313" key="4">
    <source>
        <dbReference type="Proteomes" id="UP000247498"/>
    </source>
</evidence>
<dbReference type="InterPro" id="IPR002634">
    <property type="entry name" value="BolA"/>
</dbReference>
<evidence type="ECO:0000313" key="3">
    <source>
        <dbReference type="EMBL" id="GBF91443.1"/>
    </source>
</evidence>
<accession>A0A2V0P0S0</accession>
<dbReference type="SUPFAM" id="SSF82657">
    <property type="entry name" value="BolA-like"/>
    <property type="match status" value="1"/>
</dbReference>
<dbReference type="PANTHER" id="PTHR12735:SF27">
    <property type="entry name" value="BOLA-LIKE PROTEIN 2"/>
    <property type="match status" value="1"/>
</dbReference>
<keyword evidence="4" id="KW-1185">Reference proteome</keyword>
<dbReference type="PANTHER" id="PTHR12735">
    <property type="entry name" value="BOLA-LIKE PROTEIN-RELATED"/>
    <property type="match status" value="1"/>
</dbReference>
<dbReference type="EMBL" id="BDRX01000024">
    <property type="protein sequence ID" value="GBF91443.1"/>
    <property type="molecule type" value="Genomic_DNA"/>
</dbReference>
<dbReference type="GO" id="GO:0051604">
    <property type="term" value="P:protein maturation"/>
    <property type="evidence" value="ECO:0007669"/>
    <property type="project" value="InterPro"/>
</dbReference>
<reference evidence="3 4" key="1">
    <citation type="journal article" date="2018" name="Sci. Rep.">
        <title>Raphidocelis subcapitata (=Pseudokirchneriella subcapitata) provides an insight into genome evolution and environmental adaptations in the Sphaeropleales.</title>
        <authorList>
            <person name="Suzuki S."/>
            <person name="Yamaguchi H."/>
            <person name="Nakajima N."/>
            <person name="Kawachi M."/>
        </authorList>
    </citation>
    <scope>NUCLEOTIDE SEQUENCE [LARGE SCALE GENOMIC DNA]</scope>
    <source>
        <strain evidence="3 4">NIES-35</strain>
    </source>
</reference>
<dbReference type="GO" id="GO:0006879">
    <property type="term" value="P:intracellular iron ion homeostasis"/>
    <property type="evidence" value="ECO:0007669"/>
    <property type="project" value="InterPro"/>
</dbReference>
<dbReference type="STRING" id="307507.A0A2V0P0S0"/>
<dbReference type="OrthoDB" id="4983at2759"/>
<protein>
    <submittedName>
        <fullName evidence="3">Uncharacterized protein</fullName>
    </submittedName>
</protein>
<dbReference type="Pfam" id="PF01722">
    <property type="entry name" value="BolA"/>
    <property type="match status" value="1"/>
</dbReference>
<evidence type="ECO:0000256" key="2">
    <source>
        <dbReference type="SAM" id="MobiDB-lite"/>
    </source>
</evidence>
<evidence type="ECO:0000256" key="1">
    <source>
        <dbReference type="RuleBase" id="RU003860"/>
    </source>
</evidence>
<dbReference type="GO" id="GO:0005829">
    <property type="term" value="C:cytosol"/>
    <property type="evidence" value="ECO:0007669"/>
    <property type="project" value="TreeGrafter"/>
</dbReference>
<dbReference type="AlphaFoldDB" id="A0A2V0P0S0"/>
<feature type="region of interest" description="Disordered" evidence="2">
    <location>
        <begin position="79"/>
        <end position="98"/>
    </location>
</feature>
<name>A0A2V0P0S0_9CHLO</name>
<dbReference type="Gene3D" id="3.10.20.90">
    <property type="entry name" value="Phosphatidylinositol 3-kinase Catalytic Subunit, Chain A, domain 1"/>
    <property type="match status" value="1"/>
</dbReference>
<gene>
    <name evidence="3" type="ORF">Rsub_04183</name>
</gene>
<dbReference type="Proteomes" id="UP000247498">
    <property type="component" value="Unassembled WGS sequence"/>
</dbReference>
<dbReference type="InParanoid" id="A0A2V0P0S0"/>
<dbReference type="InterPro" id="IPR036065">
    <property type="entry name" value="BolA-like_sf"/>
</dbReference>
<dbReference type="InterPro" id="IPR045115">
    <property type="entry name" value="BOL2"/>
</dbReference>
<proteinExistence type="inferred from homology"/>
<dbReference type="PIRSF" id="PIRSF003113">
    <property type="entry name" value="BolA"/>
    <property type="match status" value="1"/>
</dbReference>
<dbReference type="FunCoup" id="A0A2V0P0S0">
    <property type="interactions" value="1357"/>
</dbReference>
<sequence length="98" mass="10096">MAAAVTADALRAKLESALQATTVTVTDTSGGCGAAFDVCAVSPLFDGKMLIARHRMIHDALHDDMPNIHALSIKAAWTPAQQQKQQQAAAPPGAGTTA</sequence>
<dbReference type="GO" id="GO:0005634">
    <property type="term" value="C:nucleus"/>
    <property type="evidence" value="ECO:0007669"/>
    <property type="project" value="TreeGrafter"/>
</dbReference>